<proteinExistence type="predicted"/>
<sequence>MHWEKSSRQRFHESINRKKPHRSQQKISKRHQPNCAKKASLSIVPRYCEWDTEWMMDCEENTFDDLTNHEPIEIASVKLSDLVISKPSQKRTDRRRIKSTVSF</sequence>
<feature type="region of interest" description="Disordered" evidence="1">
    <location>
        <begin position="1"/>
        <end position="35"/>
    </location>
</feature>
<reference evidence="5 6" key="1">
    <citation type="submission" date="2017-02" db="UniProtKB">
        <authorList>
            <consortium name="WormBaseParasite"/>
        </authorList>
    </citation>
    <scope>IDENTIFICATION</scope>
</reference>
<organism evidence="5">
    <name type="scientific">Anisakis simplex</name>
    <name type="common">Herring worm</name>
    <dbReference type="NCBI Taxonomy" id="6269"/>
    <lineage>
        <taxon>Eukaryota</taxon>
        <taxon>Metazoa</taxon>
        <taxon>Ecdysozoa</taxon>
        <taxon>Nematoda</taxon>
        <taxon>Chromadorea</taxon>
        <taxon>Rhabditida</taxon>
        <taxon>Spirurina</taxon>
        <taxon>Ascaridomorpha</taxon>
        <taxon>Ascaridoidea</taxon>
        <taxon>Anisakidae</taxon>
        <taxon>Anisakis</taxon>
        <taxon>Anisakis simplex complex</taxon>
    </lineage>
</organism>
<reference evidence="2 4" key="2">
    <citation type="submission" date="2018-11" db="EMBL/GenBank/DDBJ databases">
        <authorList>
            <consortium name="Pathogen Informatics"/>
        </authorList>
    </citation>
    <scope>NUCLEOTIDE SEQUENCE [LARGE SCALE GENOMIC DNA]</scope>
</reference>
<evidence type="ECO:0000256" key="1">
    <source>
        <dbReference type="SAM" id="MobiDB-lite"/>
    </source>
</evidence>
<evidence type="ECO:0000313" key="2">
    <source>
        <dbReference type="EMBL" id="VDK27074.1"/>
    </source>
</evidence>
<dbReference type="EMBL" id="UYRR01022826">
    <property type="protein sequence ID" value="VDK31883.1"/>
    <property type="molecule type" value="Genomic_DNA"/>
</dbReference>
<evidence type="ECO:0000313" key="6">
    <source>
        <dbReference type="WBParaSite" id="ASIM_0000868301-mRNA-1"/>
    </source>
</evidence>
<dbReference type="EMBL" id="UYRR01014061">
    <property type="protein sequence ID" value="VDK27074.1"/>
    <property type="molecule type" value="Genomic_DNA"/>
</dbReference>
<protein>
    <submittedName>
        <fullName evidence="5 6">Ovule protein</fullName>
    </submittedName>
</protein>
<keyword evidence="4" id="KW-1185">Reference proteome</keyword>
<dbReference type="WBParaSite" id="ASIM_0000669301-mRNA-1">
    <property type="protein sequence ID" value="ASIM_0000669301-mRNA-1"/>
    <property type="gene ID" value="ASIM_0000669301"/>
</dbReference>
<evidence type="ECO:0000313" key="4">
    <source>
        <dbReference type="Proteomes" id="UP000267096"/>
    </source>
</evidence>
<accession>A0A0M3JGD8</accession>
<dbReference type="WBParaSite" id="ASIM_0000868301-mRNA-1">
    <property type="protein sequence ID" value="ASIM_0000868301-mRNA-1"/>
    <property type="gene ID" value="ASIM_0000868301"/>
</dbReference>
<feature type="compositionally biased region" description="Basic and acidic residues" evidence="1">
    <location>
        <begin position="1"/>
        <end position="16"/>
    </location>
</feature>
<name>A0A0M3JGD8_ANISI</name>
<evidence type="ECO:0000313" key="3">
    <source>
        <dbReference type="EMBL" id="VDK31883.1"/>
    </source>
</evidence>
<dbReference type="AlphaFoldDB" id="A0A0M3JGD8"/>
<evidence type="ECO:0000313" key="5">
    <source>
        <dbReference type="WBParaSite" id="ASIM_0000669301-mRNA-1"/>
    </source>
</evidence>
<dbReference type="Proteomes" id="UP000267096">
    <property type="component" value="Unassembled WGS sequence"/>
</dbReference>
<gene>
    <name evidence="2" type="ORF">ASIM_LOCUS6467</name>
    <name evidence="3" type="ORF">ASIM_LOCUS8433</name>
</gene>
<feature type="compositionally biased region" description="Basic residues" evidence="1">
    <location>
        <begin position="17"/>
        <end position="32"/>
    </location>
</feature>